<dbReference type="PANTHER" id="PTHR42911">
    <property type="entry name" value="MODULATOR OF FTSH PROTEASE HFLC"/>
    <property type="match status" value="1"/>
</dbReference>
<proteinExistence type="inferred from homology"/>
<dbReference type="Pfam" id="PF01145">
    <property type="entry name" value="Band_7"/>
    <property type="match status" value="1"/>
</dbReference>
<dbReference type="InterPro" id="IPR010200">
    <property type="entry name" value="HflC"/>
</dbReference>
<dbReference type="InterPro" id="IPR001107">
    <property type="entry name" value="Band_7"/>
</dbReference>
<keyword evidence="3" id="KW-0812">Transmembrane</keyword>
<dbReference type="SUPFAM" id="SSF117892">
    <property type="entry name" value="Band 7/SPFH domain"/>
    <property type="match status" value="1"/>
</dbReference>
<evidence type="ECO:0000256" key="1">
    <source>
        <dbReference type="ARBA" id="ARBA00004370"/>
    </source>
</evidence>
<dbReference type="CDD" id="cd03405">
    <property type="entry name" value="SPFH_HflC"/>
    <property type="match status" value="1"/>
</dbReference>
<dbReference type="SMART" id="SM00244">
    <property type="entry name" value="PHB"/>
    <property type="match status" value="1"/>
</dbReference>
<accession>A0A485M5I6</accession>
<gene>
    <name evidence="7" type="primary">hflC</name>
    <name evidence="7" type="ORF">SCFA_750005</name>
</gene>
<dbReference type="EMBL" id="CAADRM010000142">
    <property type="protein sequence ID" value="VFU17933.1"/>
    <property type="molecule type" value="Genomic_DNA"/>
</dbReference>
<protein>
    <submittedName>
        <fullName evidence="7">Protein HflC</fullName>
    </submittedName>
</protein>
<comment type="similarity">
    <text evidence="2">Belongs to the band 7/mec-2 family. HflC subfamily.</text>
</comment>
<feature type="domain" description="Band 7" evidence="6">
    <location>
        <begin position="21"/>
        <end position="212"/>
    </location>
</feature>
<evidence type="ECO:0000256" key="3">
    <source>
        <dbReference type="ARBA" id="ARBA00022692"/>
    </source>
</evidence>
<reference evidence="7" key="1">
    <citation type="submission" date="2019-03" db="EMBL/GenBank/DDBJ databases">
        <authorList>
            <person name="Hao L."/>
        </authorList>
    </citation>
    <scope>NUCLEOTIDE SEQUENCE</scope>
</reference>
<dbReference type="PANTHER" id="PTHR42911:SF1">
    <property type="entry name" value="MODULATOR OF FTSH PROTEASE HFLC"/>
    <property type="match status" value="1"/>
</dbReference>
<evidence type="ECO:0000256" key="5">
    <source>
        <dbReference type="ARBA" id="ARBA00023136"/>
    </source>
</evidence>
<dbReference type="PIRSF" id="PIRSF005651">
    <property type="entry name" value="HflC"/>
    <property type="match status" value="1"/>
</dbReference>
<evidence type="ECO:0000259" key="6">
    <source>
        <dbReference type="SMART" id="SM00244"/>
    </source>
</evidence>
<dbReference type="NCBIfam" id="TIGR01932">
    <property type="entry name" value="hflC"/>
    <property type="match status" value="1"/>
</dbReference>
<evidence type="ECO:0000256" key="2">
    <source>
        <dbReference type="ARBA" id="ARBA00007862"/>
    </source>
</evidence>
<comment type="subcellular location">
    <subcellularLocation>
        <location evidence="1">Membrane</location>
    </subcellularLocation>
</comment>
<evidence type="ECO:0000313" key="7">
    <source>
        <dbReference type="EMBL" id="VFU17933.1"/>
    </source>
</evidence>
<keyword evidence="4" id="KW-1133">Transmembrane helix</keyword>
<dbReference type="GO" id="GO:0016020">
    <property type="term" value="C:membrane"/>
    <property type="evidence" value="ECO:0007669"/>
    <property type="project" value="UniProtKB-SubCell"/>
</dbReference>
<organism evidence="7">
    <name type="scientific">anaerobic digester metagenome</name>
    <dbReference type="NCBI Taxonomy" id="1263854"/>
    <lineage>
        <taxon>unclassified sequences</taxon>
        <taxon>metagenomes</taxon>
        <taxon>ecological metagenomes</taxon>
    </lineage>
</organism>
<dbReference type="InterPro" id="IPR036013">
    <property type="entry name" value="Band_7/SPFH_dom_sf"/>
</dbReference>
<dbReference type="Gene3D" id="3.30.479.30">
    <property type="entry name" value="Band 7 domain"/>
    <property type="match status" value="1"/>
</dbReference>
<keyword evidence="5" id="KW-0472">Membrane</keyword>
<evidence type="ECO:0000256" key="4">
    <source>
        <dbReference type="ARBA" id="ARBA00022989"/>
    </source>
</evidence>
<name>A0A485M5I6_9ZZZZ</name>
<dbReference type="AlphaFoldDB" id="A0A485M5I6"/>
<sequence length="315" mass="35772">MKALKTLLLAIAILVFLGISGAFYTVGEYEQVVITQFGRPVKAVTDAGLHFKIPFIQKLTRYEKRILRWDGDPKEVPTRDKRFIWVDATARWRVVDPVRFLQSLGTYDQAYVKLNDILDAVVKDHVSANPLVELVRSTDLIEAEDGEELDASSALTDMDAKSKIVLGREKITRAILAEASKAMPEFGMELVDVRIKRLNYVEKVREKVYERMISERKRKAAQFRSEGEGKKAEILGQMEKELKSITSQAFKTAEEIKGKADAEAAKIYGLAYNQDPEFYAFYKTLETYKDSAFENSTIIIGTDSDYYSVLKNVPK</sequence>